<evidence type="ECO:0008006" key="5">
    <source>
        <dbReference type="Google" id="ProtNLM"/>
    </source>
</evidence>
<dbReference type="EMBL" id="JAROCB010000003">
    <property type="protein sequence ID" value="MDN4598030.1"/>
    <property type="molecule type" value="Genomic_DNA"/>
</dbReference>
<dbReference type="Proteomes" id="UP001174210">
    <property type="component" value="Unassembled WGS sequence"/>
</dbReference>
<keyword evidence="1" id="KW-0233">DNA recombination</keyword>
<dbReference type="SUPFAM" id="SSF56349">
    <property type="entry name" value="DNA breaking-rejoining enzymes"/>
    <property type="match status" value="1"/>
</dbReference>
<proteinExistence type="predicted"/>
<evidence type="ECO:0000313" key="4">
    <source>
        <dbReference type="Proteomes" id="UP001174210"/>
    </source>
</evidence>
<feature type="compositionally biased region" description="Basic and acidic residues" evidence="2">
    <location>
        <begin position="96"/>
        <end position="108"/>
    </location>
</feature>
<protein>
    <recommendedName>
        <fullName evidence="5">Tyr recombinase domain-containing protein</fullName>
    </recommendedName>
</protein>
<reference evidence="3" key="1">
    <citation type="submission" date="2023-03" db="EMBL/GenBank/DDBJ databases">
        <title>MT1 and MT2 Draft Genomes of Novel Species.</title>
        <authorList>
            <person name="Venkateswaran K."/>
        </authorList>
    </citation>
    <scope>NUCLEOTIDE SEQUENCE</scope>
    <source>
        <strain evidence="3">F6_8S_P_1A</strain>
    </source>
</reference>
<dbReference type="RefSeq" id="WP_301219380.1">
    <property type="nucleotide sequence ID" value="NZ_JAROCB010000003.1"/>
</dbReference>
<evidence type="ECO:0000256" key="2">
    <source>
        <dbReference type="SAM" id="MobiDB-lite"/>
    </source>
</evidence>
<name>A0ABT8IZ24_9MICO</name>
<evidence type="ECO:0000256" key="1">
    <source>
        <dbReference type="ARBA" id="ARBA00023172"/>
    </source>
</evidence>
<sequence>MTYGSETAYEPRKLKPALSALAAWSSRQGLPLQPEVVLTRGNIAAFVDSGVPHLSPGTRGNYRSQLLRIAEVALPETLAPQRLPALSPSSPAAPYSREEQDHLKEWARRQHRSRRTDATTLLALGLGAGLSATEIGRIRAQDVILDNSGAVILRITSGRSRDVPVLRRWERGLRTHAESLCANDYLFLPGRSAAGKNLISNWVAREPGPIHVQTQRLRATWLVTHMSASTPMVELVRAAGVDSLEALTRYLPFVAARQEADALKLLRSA</sequence>
<dbReference type="InterPro" id="IPR013762">
    <property type="entry name" value="Integrase-like_cat_sf"/>
</dbReference>
<feature type="region of interest" description="Disordered" evidence="2">
    <location>
        <begin position="82"/>
        <end position="111"/>
    </location>
</feature>
<organism evidence="3 4">
    <name type="scientific">Leifsonia virtsii</name>
    <dbReference type="NCBI Taxonomy" id="3035915"/>
    <lineage>
        <taxon>Bacteria</taxon>
        <taxon>Bacillati</taxon>
        <taxon>Actinomycetota</taxon>
        <taxon>Actinomycetes</taxon>
        <taxon>Micrococcales</taxon>
        <taxon>Microbacteriaceae</taxon>
        <taxon>Leifsonia</taxon>
    </lineage>
</organism>
<feature type="compositionally biased region" description="Low complexity" evidence="2">
    <location>
        <begin position="82"/>
        <end position="95"/>
    </location>
</feature>
<accession>A0ABT8IZ24</accession>
<comment type="caution">
    <text evidence="3">The sequence shown here is derived from an EMBL/GenBank/DDBJ whole genome shotgun (WGS) entry which is preliminary data.</text>
</comment>
<dbReference type="InterPro" id="IPR011010">
    <property type="entry name" value="DNA_brk_join_enz"/>
</dbReference>
<dbReference type="Gene3D" id="1.10.443.10">
    <property type="entry name" value="Intergrase catalytic core"/>
    <property type="match status" value="1"/>
</dbReference>
<keyword evidence="4" id="KW-1185">Reference proteome</keyword>
<evidence type="ECO:0000313" key="3">
    <source>
        <dbReference type="EMBL" id="MDN4598030.1"/>
    </source>
</evidence>
<gene>
    <name evidence="3" type="ORF">P5G59_12830</name>
</gene>